<keyword evidence="4 6" id="KW-0472">Membrane</keyword>
<gene>
    <name evidence="8" type="ORF">ASPBRDRAFT_654816</name>
</gene>
<dbReference type="GO" id="GO:0022857">
    <property type="term" value="F:transmembrane transporter activity"/>
    <property type="evidence" value="ECO:0007669"/>
    <property type="project" value="InterPro"/>
</dbReference>
<feature type="transmembrane region" description="Helical" evidence="6">
    <location>
        <begin position="428"/>
        <end position="450"/>
    </location>
</feature>
<dbReference type="OrthoDB" id="9986881at2759"/>
<dbReference type="AlphaFoldDB" id="A0A1L9V0I5"/>
<evidence type="ECO:0000256" key="3">
    <source>
        <dbReference type="ARBA" id="ARBA00022989"/>
    </source>
</evidence>
<dbReference type="InterPro" id="IPR020846">
    <property type="entry name" value="MFS_dom"/>
</dbReference>
<feature type="transmembrane region" description="Helical" evidence="6">
    <location>
        <begin position="397"/>
        <end position="422"/>
    </location>
</feature>
<evidence type="ECO:0000256" key="2">
    <source>
        <dbReference type="ARBA" id="ARBA00022692"/>
    </source>
</evidence>
<keyword evidence="9" id="KW-1185">Reference proteome</keyword>
<name>A0A1L9V0I5_ASPBC</name>
<keyword evidence="3 6" id="KW-1133">Transmembrane helix</keyword>
<feature type="domain" description="Major facilitator superfamily (MFS) profile" evidence="7">
    <location>
        <begin position="58"/>
        <end position="486"/>
    </location>
</feature>
<feature type="transmembrane region" description="Helical" evidence="6">
    <location>
        <begin position="87"/>
        <end position="111"/>
    </location>
</feature>
<dbReference type="InterPro" id="IPR036259">
    <property type="entry name" value="MFS_trans_sf"/>
</dbReference>
<feature type="compositionally biased region" description="Basic and acidic residues" evidence="5">
    <location>
        <begin position="1"/>
        <end position="14"/>
    </location>
</feature>
<sequence>MLFADDRGHGDKTNGHWSIGEGRSFPPALDRELYLVDFDGPDDPLNPQNWPSTTKLLSSILACSGTFIASLNSAMFSPGIDKASREFGVGTEVITLGTTLFVLGFATGPMIWAPMSELLGRRLPLLIAIFGEGIFTIGCAVAKDVQTLIICRFFAGVCGASQLTVVPGLLADLYDNTYRGVAIAVYALTVFGGPFVAPITGGFTASSYLGWRWTLYIPAFLSFATSLLSLFFLRESYAPSVLAAKASLLRKQSQNWAVHAKQEEVELDIGNLIEKYLTRPLRLLITEPILLLISLYMSFIYGLVYALLEAYPYVFEHIHGMPPGIAGLTFVGLIVGIILGLAFILSQQRNYTEKLVHNNNIPVPEWRLLPTMIGAPIFTIGLFWFGWTGFTSQIHWAAPAVSGIFIGFGVLCIFLPCFNYLVDAYLSVAASAVAANIILRSAFASSFPLFTRQMFSNMGVQWASTLLGCLAAALVPIPFFFRKWGALAEATHEEKNEVVSSNNNNNKKIIDRVEANSGAAFIRNMGDNIDPTSTTNLNLFGWNIGHRQLPSSVDSVAAPFSLFEITSPEDIKGLAGVYFDKVNPCYGLLDRKRFFRRLELRSGLPLACDPYDSTFAGVAALGSLFSQHDVTVTEAQLVQYARSLLESNYASPASVPVLTGWILHLLYMRMTSKPYPTWLASSNIMHMLEASGIYPRSSTQCEAQAAESEIAPRERLVGVAQHLNLWVSFDLGLSRVSFPDEWSVPPSEQLEGYSNGILNLLSISASLDPGITHDGEELKSSFLALLQKVYREGPEILAQCNLVLCMLRRLHLYLSNLDELIIGRTLALLQSGLEAARALSNACCPWHHIANVPFHTLYALLVLDTSASFQLVPEAMETLWQVASTYNTATMREAVYAAERLVLLYQQRRTSDVIILSEALNSNQQRRLIEDDIQTQNSLWPNNEQVSWLMDLVGAMPILEGISTAEDLFG</sequence>
<dbReference type="SUPFAM" id="SSF103473">
    <property type="entry name" value="MFS general substrate transporter"/>
    <property type="match status" value="1"/>
</dbReference>
<dbReference type="Pfam" id="PF07690">
    <property type="entry name" value="MFS_1"/>
    <property type="match status" value="1"/>
</dbReference>
<dbReference type="RefSeq" id="XP_067484694.1">
    <property type="nucleotide sequence ID" value="XM_067628544.1"/>
</dbReference>
<dbReference type="EMBL" id="KV878679">
    <property type="protein sequence ID" value="OJJ77447.1"/>
    <property type="molecule type" value="Genomic_DNA"/>
</dbReference>
<accession>A0A1L9V0I5</accession>
<organism evidence="8 9">
    <name type="scientific">Aspergillus brasiliensis (strain CBS 101740 / IMI 381727 / IBT 21946)</name>
    <dbReference type="NCBI Taxonomy" id="767769"/>
    <lineage>
        <taxon>Eukaryota</taxon>
        <taxon>Fungi</taxon>
        <taxon>Dikarya</taxon>
        <taxon>Ascomycota</taxon>
        <taxon>Pezizomycotina</taxon>
        <taxon>Eurotiomycetes</taxon>
        <taxon>Eurotiomycetidae</taxon>
        <taxon>Eurotiales</taxon>
        <taxon>Aspergillaceae</taxon>
        <taxon>Aspergillus</taxon>
        <taxon>Aspergillus subgen. Circumdati</taxon>
    </lineage>
</organism>
<evidence type="ECO:0000256" key="5">
    <source>
        <dbReference type="SAM" id="MobiDB-lite"/>
    </source>
</evidence>
<dbReference type="PANTHER" id="PTHR23502:SF138">
    <property type="entry name" value="MAJOR FACILITATOR SUPERFAMILY (MFS) PROFILE DOMAIN-CONTAINING PROTEIN-RELATED"/>
    <property type="match status" value="1"/>
</dbReference>
<dbReference type="FunFam" id="1.20.1250.20:FF:000011">
    <property type="entry name" value="MFS multidrug transporter, putative"/>
    <property type="match status" value="1"/>
</dbReference>
<feature type="transmembrane region" description="Helical" evidence="6">
    <location>
        <begin position="123"/>
        <end position="142"/>
    </location>
</feature>
<evidence type="ECO:0000313" key="8">
    <source>
        <dbReference type="EMBL" id="OJJ77447.1"/>
    </source>
</evidence>
<dbReference type="Gene3D" id="1.20.1250.20">
    <property type="entry name" value="MFS general substrate transporter like domains"/>
    <property type="match status" value="1"/>
</dbReference>
<protein>
    <recommendedName>
        <fullName evidence="7">Major facilitator superfamily (MFS) profile domain-containing protein</fullName>
    </recommendedName>
</protein>
<feature type="transmembrane region" description="Helical" evidence="6">
    <location>
        <begin position="325"/>
        <end position="346"/>
    </location>
</feature>
<reference evidence="9" key="1">
    <citation type="journal article" date="2017" name="Genome Biol.">
        <title>Comparative genomics reveals high biological diversity and specific adaptations in the industrially and medically important fungal genus Aspergillus.</title>
        <authorList>
            <person name="de Vries R.P."/>
            <person name="Riley R."/>
            <person name="Wiebenga A."/>
            <person name="Aguilar-Osorio G."/>
            <person name="Amillis S."/>
            <person name="Uchima C.A."/>
            <person name="Anderluh G."/>
            <person name="Asadollahi M."/>
            <person name="Askin M."/>
            <person name="Barry K."/>
            <person name="Battaglia E."/>
            <person name="Bayram O."/>
            <person name="Benocci T."/>
            <person name="Braus-Stromeyer S.A."/>
            <person name="Caldana C."/>
            <person name="Canovas D."/>
            <person name="Cerqueira G.C."/>
            <person name="Chen F."/>
            <person name="Chen W."/>
            <person name="Choi C."/>
            <person name="Clum A."/>
            <person name="Dos Santos R.A."/>
            <person name="Damasio A.R."/>
            <person name="Diallinas G."/>
            <person name="Emri T."/>
            <person name="Fekete E."/>
            <person name="Flipphi M."/>
            <person name="Freyberg S."/>
            <person name="Gallo A."/>
            <person name="Gournas C."/>
            <person name="Habgood R."/>
            <person name="Hainaut M."/>
            <person name="Harispe M.L."/>
            <person name="Henrissat B."/>
            <person name="Hilden K.S."/>
            <person name="Hope R."/>
            <person name="Hossain A."/>
            <person name="Karabika E."/>
            <person name="Karaffa L."/>
            <person name="Karanyi Z."/>
            <person name="Krasevec N."/>
            <person name="Kuo A."/>
            <person name="Kusch H."/>
            <person name="LaButti K."/>
            <person name="Lagendijk E.L."/>
            <person name="Lapidus A."/>
            <person name="Levasseur A."/>
            <person name="Lindquist E."/>
            <person name="Lipzen A."/>
            <person name="Logrieco A.F."/>
            <person name="MacCabe A."/>
            <person name="Maekelae M.R."/>
            <person name="Malavazi I."/>
            <person name="Melin P."/>
            <person name="Meyer V."/>
            <person name="Mielnichuk N."/>
            <person name="Miskei M."/>
            <person name="Molnar A.P."/>
            <person name="Mule G."/>
            <person name="Ngan C.Y."/>
            <person name="Orejas M."/>
            <person name="Orosz E."/>
            <person name="Ouedraogo J.P."/>
            <person name="Overkamp K.M."/>
            <person name="Park H.-S."/>
            <person name="Perrone G."/>
            <person name="Piumi F."/>
            <person name="Punt P.J."/>
            <person name="Ram A.F."/>
            <person name="Ramon A."/>
            <person name="Rauscher S."/>
            <person name="Record E."/>
            <person name="Riano-Pachon D.M."/>
            <person name="Robert V."/>
            <person name="Roehrig J."/>
            <person name="Ruller R."/>
            <person name="Salamov A."/>
            <person name="Salih N.S."/>
            <person name="Samson R.A."/>
            <person name="Sandor E."/>
            <person name="Sanguinetti M."/>
            <person name="Schuetze T."/>
            <person name="Sepcic K."/>
            <person name="Shelest E."/>
            <person name="Sherlock G."/>
            <person name="Sophianopoulou V."/>
            <person name="Squina F.M."/>
            <person name="Sun H."/>
            <person name="Susca A."/>
            <person name="Todd R.B."/>
            <person name="Tsang A."/>
            <person name="Unkles S.E."/>
            <person name="van de Wiele N."/>
            <person name="van Rossen-Uffink D."/>
            <person name="Oliveira J.V."/>
            <person name="Vesth T.C."/>
            <person name="Visser J."/>
            <person name="Yu J.-H."/>
            <person name="Zhou M."/>
            <person name="Andersen M.R."/>
            <person name="Archer D.B."/>
            <person name="Baker S.E."/>
            <person name="Benoit I."/>
            <person name="Brakhage A.A."/>
            <person name="Braus G.H."/>
            <person name="Fischer R."/>
            <person name="Frisvad J.C."/>
            <person name="Goldman G.H."/>
            <person name="Houbraken J."/>
            <person name="Oakley B."/>
            <person name="Pocsi I."/>
            <person name="Scazzocchio C."/>
            <person name="Seiboth B."/>
            <person name="vanKuyk P.A."/>
            <person name="Wortman J."/>
            <person name="Dyer P.S."/>
            <person name="Grigoriev I.V."/>
        </authorList>
    </citation>
    <scope>NUCLEOTIDE SEQUENCE [LARGE SCALE GENOMIC DNA]</scope>
    <source>
        <strain evidence="9">CBS 101740 / IMI 381727 / IBT 21946</strain>
    </source>
</reference>
<dbReference type="Proteomes" id="UP000184499">
    <property type="component" value="Unassembled WGS sequence"/>
</dbReference>
<feature type="transmembrane region" description="Helical" evidence="6">
    <location>
        <begin position="462"/>
        <end position="481"/>
    </location>
</feature>
<evidence type="ECO:0000256" key="1">
    <source>
        <dbReference type="ARBA" id="ARBA00004141"/>
    </source>
</evidence>
<dbReference type="VEuPathDB" id="FungiDB:ASPBRDRAFT_654816"/>
<feature type="region of interest" description="Disordered" evidence="5">
    <location>
        <begin position="1"/>
        <end position="22"/>
    </location>
</feature>
<feature type="transmembrane region" description="Helical" evidence="6">
    <location>
        <begin position="215"/>
        <end position="233"/>
    </location>
</feature>
<proteinExistence type="predicted"/>
<dbReference type="GO" id="GO:0005886">
    <property type="term" value="C:plasma membrane"/>
    <property type="evidence" value="ECO:0007669"/>
    <property type="project" value="TreeGrafter"/>
</dbReference>
<dbReference type="CDD" id="cd12148">
    <property type="entry name" value="fungal_TF_MHR"/>
    <property type="match status" value="1"/>
</dbReference>
<feature type="transmembrane region" description="Helical" evidence="6">
    <location>
        <begin position="56"/>
        <end position="75"/>
    </location>
</feature>
<evidence type="ECO:0000313" key="9">
    <source>
        <dbReference type="Proteomes" id="UP000184499"/>
    </source>
</evidence>
<evidence type="ECO:0000256" key="6">
    <source>
        <dbReference type="SAM" id="Phobius"/>
    </source>
</evidence>
<dbReference type="GeneID" id="93581032"/>
<dbReference type="PROSITE" id="PS50850">
    <property type="entry name" value="MFS"/>
    <property type="match status" value="1"/>
</dbReference>
<dbReference type="InterPro" id="IPR011701">
    <property type="entry name" value="MFS"/>
</dbReference>
<evidence type="ECO:0000256" key="4">
    <source>
        <dbReference type="ARBA" id="ARBA00023136"/>
    </source>
</evidence>
<evidence type="ECO:0000259" key="7">
    <source>
        <dbReference type="PROSITE" id="PS50850"/>
    </source>
</evidence>
<feature type="transmembrane region" description="Helical" evidence="6">
    <location>
        <begin position="366"/>
        <end position="385"/>
    </location>
</feature>
<dbReference type="CDD" id="cd17323">
    <property type="entry name" value="MFS_Tpo1_MDR_like"/>
    <property type="match status" value="1"/>
</dbReference>
<feature type="transmembrane region" description="Helical" evidence="6">
    <location>
        <begin position="183"/>
        <end position="203"/>
    </location>
</feature>
<keyword evidence="2 6" id="KW-0812">Transmembrane</keyword>
<comment type="subcellular location">
    <subcellularLocation>
        <location evidence="1">Membrane</location>
        <topology evidence="1">Multi-pass membrane protein</topology>
    </subcellularLocation>
</comment>
<dbReference type="PANTHER" id="PTHR23502">
    <property type="entry name" value="MAJOR FACILITATOR SUPERFAMILY"/>
    <property type="match status" value="1"/>
</dbReference>
<dbReference type="STRING" id="767769.A0A1L9V0I5"/>
<feature type="transmembrane region" description="Helical" evidence="6">
    <location>
        <begin position="289"/>
        <end position="313"/>
    </location>
</feature>